<dbReference type="Proteomes" id="UP000002484">
    <property type="component" value="Chromosome"/>
</dbReference>
<dbReference type="EMBL" id="CP002299">
    <property type="protein sequence ID" value="ADP78738.1"/>
    <property type="molecule type" value="Genomic_DNA"/>
</dbReference>
<feature type="compositionally biased region" description="Polar residues" evidence="1">
    <location>
        <begin position="11"/>
        <end position="44"/>
    </location>
</feature>
<dbReference type="AlphaFoldDB" id="E3ITI1"/>
<dbReference type="KEGG" id="fri:FraEuI1c_0660"/>
<feature type="region of interest" description="Disordered" evidence="1">
    <location>
        <begin position="1"/>
        <end position="50"/>
    </location>
</feature>
<name>E3ITI1_PSEI1</name>
<accession>E3ITI1</accession>
<dbReference type="HOGENOM" id="CLU_1576187_0_0_11"/>
<dbReference type="RefSeq" id="WP_013421860.1">
    <property type="nucleotide sequence ID" value="NC_014666.1"/>
</dbReference>
<evidence type="ECO:0000313" key="2">
    <source>
        <dbReference type="EMBL" id="ADP78738.1"/>
    </source>
</evidence>
<protein>
    <submittedName>
        <fullName evidence="2">Uncharacterized protein</fullName>
    </submittedName>
</protein>
<dbReference type="InParanoid" id="E3ITI1"/>
<reference evidence="2 3" key="1">
    <citation type="submission" date="2010-10" db="EMBL/GenBank/DDBJ databases">
        <title>Complete sequence of Frankia sp. EuI1c.</title>
        <authorList>
            <consortium name="US DOE Joint Genome Institute"/>
            <person name="Lucas S."/>
            <person name="Copeland A."/>
            <person name="Lapidus A."/>
            <person name="Cheng J.-F."/>
            <person name="Bruce D."/>
            <person name="Goodwin L."/>
            <person name="Pitluck S."/>
            <person name="Chertkov O."/>
            <person name="Detter J.C."/>
            <person name="Han C."/>
            <person name="Tapia R."/>
            <person name="Land M."/>
            <person name="Hauser L."/>
            <person name="Jeffries C."/>
            <person name="Kyrpides N."/>
            <person name="Ivanova N."/>
            <person name="Mikhailova N."/>
            <person name="Beauchemin N."/>
            <person name="Sen A."/>
            <person name="Sur S.A."/>
            <person name="Gtari M."/>
            <person name="Wall L."/>
            <person name="Tisa L."/>
            <person name="Woyke T."/>
        </authorList>
    </citation>
    <scope>NUCLEOTIDE SEQUENCE [LARGE SCALE GENOMIC DNA]</scope>
    <source>
        <strain evidence="3">DSM 45817 / CECT 9037 / EuI1c</strain>
    </source>
</reference>
<organism evidence="2 3">
    <name type="scientific">Pseudofrankia inefficax (strain DSM 45817 / CECT 9037 / DDB 130130 / EuI1c)</name>
    <name type="common">Frankia inefficax</name>
    <dbReference type="NCBI Taxonomy" id="298654"/>
    <lineage>
        <taxon>Bacteria</taxon>
        <taxon>Bacillati</taxon>
        <taxon>Actinomycetota</taxon>
        <taxon>Actinomycetes</taxon>
        <taxon>Frankiales</taxon>
        <taxon>Frankiaceae</taxon>
        <taxon>Pseudofrankia</taxon>
    </lineage>
</organism>
<gene>
    <name evidence="2" type="ordered locus">FraEuI1c_0660</name>
</gene>
<proteinExistence type="predicted"/>
<evidence type="ECO:0000313" key="3">
    <source>
        <dbReference type="Proteomes" id="UP000002484"/>
    </source>
</evidence>
<keyword evidence="3" id="KW-1185">Reference proteome</keyword>
<sequence length="169" mass="17229">MSESVPAPLSTPGSNLTSKPGSDMTSKPGSDPTSKPGSGLTSKPGSGLTREVNRLLNRLRSWSPAAWDVAAAAGGTRAQRTAALAQDLARLGRDAGSGAPAGLRPPALAPHGLPDQITLLAEELLDLLGRVELAPARQAALLAEAREVVTAARLDLEGPGFGFATTPPR</sequence>
<evidence type="ECO:0000256" key="1">
    <source>
        <dbReference type="SAM" id="MobiDB-lite"/>
    </source>
</evidence>